<proteinExistence type="predicted"/>
<keyword evidence="3" id="KW-1185">Reference proteome</keyword>
<accession>A0A8R1ELK2</accession>
<sequence>MFFQSPFRDDTTRDWVLEEVPIETLIRHVEKSDERIALSALSLMNTLIRRCPDDEKRYELIKSLEVVPFRNAVHSSLLPVGSARDPKALEQLTEVQRSLISVYDTAPPTDLEIQKIIDIERSDEVSEEQVETWRAQIGEHRCGRLATLAMAQFAEKTPQDLRTLISENTMRVEGNVLGTESL</sequence>
<reference evidence="3" key="1">
    <citation type="submission" date="2010-08" db="EMBL/GenBank/DDBJ databases">
        <authorList>
            <consortium name="Caenorhabditis japonica Sequencing Consortium"/>
            <person name="Wilson R.K."/>
        </authorList>
    </citation>
    <scope>NUCLEOTIDE SEQUENCE [LARGE SCALE GENOMIC DNA]</scope>
    <source>
        <strain evidence="3">DF5081</strain>
    </source>
</reference>
<evidence type="ECO:0000313" key="2">
    <source>
        <dbReference type="EnsemblMetazoa" id="CJA39490.1"/>
    </source>
</evidence>
<dbReference type="EnsemblMetazoa" id="CJA39490.1">
    <property type="protein sequence ID" value="CJA39490.1"/>
    <property type="gene ID" value="WBGene00215337"/>
</dbReference>
<evidence type="ECO:0000259" key="1">
    <source>
        <dbReference type="Pfam" id="PF11841"/>
    </source>
</evidence>
<organism evidence="2 3">
    <name type="scientific">Caenorhabditis japonica</name>
    <dbReference type="NCBI Taxonomy" id="281687"/>
    <lineage>
        <taxon>Eukaryota</taxon>
        <taxon>Metazoa</taxon>
        <taxon>Ecdysozoa</taxon>
        <taxon>Nematoda</taxon>
        <taxon>Chromadorea</taxon>
        <taxon>Rhabditida</taxon>
        <taxon>Rhabditina</taxon>
        <taxon>Rhabditomorpha</taxon>
        <taxon>Rhabditoidea</taxon>
        <taxon>Rhabditidae</taxon>
        <taxon>Peloderinae</taxon>
        <taxon>Caenorhabditis</taxon>
    </lineage>
</organism>
<dbReference type="InterPro" id="IPR024574">
    <property type="entry name" value="ELMO_ARM"/>
</dbReference>
<name>A0A8R1ELK2_CAEJA</name>
<dbReference type="Pfam" id="PF11841">
    <property type="entry name" value="ELMO_ARM"/>
    <property type="match status" value="1"/>
</dbReference>
<dbReference type="Proteomes" id="UP000005237">
    <property type="component" value="Unassembled WGS sequence"/>
</dbReference>
<reference evidence="2" key="2">
    <citation type="submission" date="2022-06" db="UniProtKB">
        <authorList>
            <consortium name="EnsemblMetazoa"/>
        </authorList>
    </citation>
    <scope>IDENTIFICATION</scope>
    <source>
        <strain evidence="2">DF5081</strain>
    </source>
</reference>
<feature type="domain" description="ELMO armadillo-like helical" evidence="1">
    <location>
        <begin position="15"/>
        <end position="76"/>
    </location>
</feature>
<dbReference type="AlphaFoldDB" id="A0A8R1ELK2"/>
<protein>
    <submittedName>
        <fullName evidence="2">DUF3361 domain-containing protein</fullName>
    </submittedName>
</protein>
<evidence type="ECO:0000313" key="3">
    <source>
        <dbReference type="Proteomes" id="UP000005237"/>
    </source>
</evidence>